<feature type="compositionally biased region" description="Acidic residues" evidence="1">
    <location>
        <begin position="168"/>
        <end position="185"/>
    </location>
</feature>
<evidence type="ECO:0000256" key="1">
    <source>
        <dbReference type="SAM" id="MobiDB-lite"/>
    </source>
</evidence>
<reference evidence="2 3" key="1">
    <citation type="journal article" date="2016" name="Mol. Biol. Evol.">
        <title>Comparative Genomics of Early-Diverging Mushroom-Forming Fungi Provides Insights into the Origins of Lignocellulose Decay Capabilities.</title>
        <authorList>
            <person name="Nagy L.G."/>
            <person name="Riley R."/>
            <person name="Tritt A."/>
            <person name="Adam C."/>
            <person name="Daum C."/>
            <person name="Floudas D."/>
            <person name="Sun H."/>
            <person name="Yadav J.S."/>
            <person name="Pangilinan J."/>
            <person name="Larsson K.H."/>
            <person name="Matsuura K."/>
            <person name="Barry K."/>
            <person name="Labutti K."/>
            <person name="Kuo R."/>
            <person name="Ohm R.A."/>
            <person name="Bhattacharya S.S."/>
            <person name="Shirouzu T."/>
            <person name="Yoshinaga Y."/>
            <person name="Martin F.M."/>
            <person name="Grigoriev I.V."/>
            <person name="Hibbett D.S."/>
        </authorList>
    </citation>
    <scope>NUCLEOTIDE SEQUENCE [LARGE SCALE GENOMIC DNA]</scope>
    <source>
        <strain evidence="2 3">HHB12733</strain>
    </source>
</reference>
<feature type="region of interest" description="Disordered" evidence="1">
    <location>
        <begin position="1"/>
        <end position="228"/>
    </location>
</feature>
<dbReference type="Proteomes" id="UP000076842">
    <property type="component" value="Unassembled WGS sequence"/>
</dbReference>
<feature type="region of interest" description="Disordered" evidence="1">
    <location>
        <begin position="266"/>
        <end position="303"/>
    </location>
</feature>
<dbReference type="EMBL" id="KV423921">
    <property type="protein sequence ID" value="KZT61669.1"/>
    <property type="molecule type" value="Genomic_DNA"/>
</dbReference>
<organism evidence="2 3">
    <name type="scientific">Calocera cornea HHB12733</name>
    <dbReference type="NCBI Taxonomy" id="1353952"/>
    <lineage>
        <taxon>Eukaryota</taxon>
        <taxon>Fungi</taxon>
        <taxon>Dikarya</taxon>
        <taxon>Basidiomycota</taxon>
        <taxon>Agaricomycotina</taxon>
        <taxon>Dacrymycetes</taxon>
        <taxon>Dacrymycetales</taxon>
        <taxon>Dacrymycetaceae</taxon>
        <taxon>Calocera</taxon>
    </lineage>
</organism>
<accession>A0A165JCR9</accession>
<evidence type="ECO:0000313" key="3">
    <source>
        <dbReference type="Proteomes" id="UP000076842"/>
    </source>
</evidence>
<gene>
    <name evidence="2" type="ORF">CALCODRAFT_348077</name>
</gene>
<keyword evidence="3" id="KW-1185">Reference proteome</keyword>
<dbReference type="AlphaFoldDB" id="A0A165JCR9"/>
<name>A0A165JCR9_9BASI</name>
<evidence type="ECO:0000313" key="2">
    <source>
        <dbReference type="EMBL" id="KZT61669.1"/>
    </source>
</evidence>
<feature type="compositionally biased region" description="Polar residues" evidence="1">
    <location>
        <begin position="205"/>
        <end position="225"/>
    </location>
</feature>
<protein>
    <submittedName>
        <fullName evidence="2">Uncharacterized protein</fullName>
    </submittedName>
</protein>
<feature type="compositionally biased region" description="Basic residues" evidence="1">
    <location>
        <begin position="1"/>
        <end position="10"/>
    </location>
</feature>
<proteinExistence type="predicted"/>
<feature type="compositionally biased region" description="Low complexity" evidence="1">
    <location>
        <begin position="108"/>
        <end position="143"/>
    </location>
</feature>
<dbReference type="InParanoid" id="A0A165JCR9"/>
<feature type="compositionally biased region" description="Basic and acidic residues" evidence="1">
    <location>
        <begin position="89"/>
        <end position="99"/>
    </location>
</feature>
<sequence length="377" mass="39392">MAAVNRRTRGTRANPVSDENAVPSLAAARSARTATAGAKDNLTGLRPRSTSAAGKSVLSDVTKSTTTTTTKKRTALGPVTNVGETKLGGIKEDGAEGSKKAITKPGSATTRTTLLARQRAASSISSSTRPTSAEPIQPTAIRPPTRRTRANTVTAPAQKSQAAPVSDIPEEAQGDDDADAMEIDPPEMHSGIPIRPQVPGRGPSRLSTAAPSTTSVAKSTLTAATHQPLRARTTSAVTNGTARPIAGNAAVRRSKVLVAPRPVIAPQLAGDEDEQDEGAPVKKRRTSSMDADETDALQPRHPRAKALENLVVQKREVKRKTAHTASASTSRSSALVEDIISEKVGIVFQSEISLTCFAIARGHRDCARPSPGLGRSR</sequence>
<feature type="compositionally biased region" description="Low complexity" evidence="1">
    <location>
        <begin position="26"/>
        <end position="38"/>
    </location>
</feature>